<proteinExistence type="predicted"/>
<dbReference type="Gene3D" id="2.60.40.2030">
    <property type="match status" value="2"/>
</dbReference>
<dbReference type="EMBL" id="JACJIQ010000001">
    <property type="protein sequence ID" value="MBA9075642.1"/>
    <property type="molecule type" value="Genomic_DNA"/>
</dbReference>
<dbReference type="Gene3D" id="2.60.120.200">
    <property type="match status" value="1"/>
</dbReference>
<evidence type="ECO:0008006" key="6">
    <source>
        <dbReference type="Google" id="ProtNLM"/>
    </source>
</evidence>
<feature type="domain" description="Secretion system C-terminal sorting" evidence="3">
    <location>
        <begin position="1303"/>
        <end position="1378"/>
    </location>
</feature>
<evidence type="ECO:0000313" key="4">
    <source>
        <dbReference type="EMBL" id="MBA9075642.1"/>
    </source>
</evidence>
<feature type="domain" description="SbsA Ig-like" evidence="2">
    <location>
        <begin position="250"/>
        <end position="356"/>
    </location>
</feature>
<dbReference type="InterPro" id="IPR036691">
    <property type="entry name" value="Endo/exonu/phosph_ase_sf"/>
</dbReference>
<dbReference type="NCBIfam" id="TIGR04183">
    <property type="entry name" value="Por_Secre_tail"/>
    <property type="match status" value="1"/>
</dbReference>
<dbReference type="RefSeq" id="WP_182511315.1">
    <property type="nucleotide sequence ID" value="NZ_JACJIQ010000001.1"/>
</dbReference>
<accession>A0A839G9J8</accession>
<reference evidence="4 5" key="1">
    <citation type="submission" date="2020-08" db="EMBL/GenBank/DDBJ databases">
        <title>Genomic Encyclopedia of Type Strains, Phase IV (KMG-IV): sequencing the most valuable type-strain genomes for metagenomic binning, comparative biology and taxonomic classification.</title>
        <authorList>
            <person name="Goeker M."/>
        </authorList>
    </citation>
    <scope>NUCLEOTIDE SEQUENCE [LARGE SCALE GENOMIC DNA]</scope>
    <source>
        <strain evidence="4 5">DSM 29854</strain>
    </source>
</reference>
<keyword evidence="1" id="KW-0732">Signal</keyword>
<organism evidence="4 5">
    <name type="scientific">Rufibacter quisquiliarum</name>
    <dbReference type="NCBI Taxonomy" id="1549639"/>
    <lineage>
        <taxon>Bacteria</taxon>
        <taxon>Pseudomonadati</taxon>
        <taxon>Bacteroidota</taxon>
        <taxon>Cytophagia</taxon>
        <taxon>Cytophagales</taxon>
        <taxon>Hymenobacteraceae</taxon>
        <taxon>Rufibacter</taxon>
    </lineage>
</organism>
<evidence type="ECO:0000259" key="2">
    <source>
        <dbReference type="Pfam" id="PF13205"/>
    </source>
</evidence>
<sequence length="1381" mass="145975">MIKHLQKLSLLLIAGLWLGGSGDVLGQTFNEDFVYNNDVALTENGWTAHSSGGTNVIKVQNNGLSYLNLIGSDVGRAVQLNSTGEDISKSLGASFTSGALYTSFLVNFSAVQTAGDYFLHLGPATLGNNFVPRVFAKSATGGLVLGASISSTSPSYGTEVLELNRTYLVVVKHSFVSGSSNDVVQVFVNPALNASEPATAYISATGGTDPANIGTIALRQGSASNAPTLLVDAIKVGATWNQVTAGSQTDDTAPTLSTTTPATGATGVDTKIDLILNFNEPIVAGTGEVTFNWNGGSMTKSTKDQGNETSGNRAILRDITLAPNTVYTITVANNAFKDLAGNFFGGVTGNSWTFTTFNPVAPSISAAVSSLTFPLTGMNSFSPVQSYEIDAWNLTESITISVTGPYQIAKGENAAQGIFGTTPISFTQAEADGGEKVFVRFAPTATSENTGTITHSSAGAQNVTVALTGSSYNPYVQDFNDPAFLTKSGWSQYSVSGAQVWASTNFGQTCLTGCNASTPDKAAQINGFVNGANNVNEDWLISPALDLASFTNYPVLQFASISAFAGNQLKLMYSTNYTGSGNPQVATWTEVPNVFPASNSSIWTISPNIELPKQANVYVAFVYTSTATASSRWTIDNFKVEDKAAYYNLPIASLNFGEVVSGNTSAPQMFTFNAKGNGNITVTAPAGFKLKASGDTYAQSIVVQEADALQGQNISVVFAPTTKEMLITGKISFAGSSLTEEGITLIGNSLPKSETFDIAAYNMQFFGNGTQIEGSFGPKNRTLQIENAAEVFKKMNMDIVGVEEISDESALDEMIAKLPGTYAKSISPVYSYSIKPNTSTDPFPAQKIGFIYNTATVQPVSFRVMFENLYRDAVAKKTTLINDSFWSSGRLPYLGIFDVTINGKTQRLHVIDVHAKSGGQPDDYDRRKVDIQVLTDSLNAHYGNANIVILGDYNDDIAKSIRTGYPSTYQSMIEDAARYKALTYDLSAAGASTFPSSNSFLDHIIISNELIDDYVASSITIEDPRTYVTNYSSTTSDHLPISARFAFTSSTPLVTFAQANQTKAEGAGKATITLNVAEAVASEQTIKVKVSGNGSASAGDYTLSPAATNDVVTLTLPANATSVSFDINITDDAEVELDETLDLEIVEVGNLLTIGTLKTAGLKITDNDKATVSFVAASASKQERLGGQTVELSMNKPSPVSQTITLTVTNGAGVAYTTDYTTTPAVNNNAISLTVPAGQTTASFILTPVNDLVIEENETISFEITAVGSHQEIGTAKTFVYTIENDDTPLGVADALAGNFGVSPNPTSGAATLQLPASLGTQNNLTLQVYSVRGEMILQAVGSELTLNNQLSRKLRTAAAGMYVVKVQTGGQTYQTRIVKN</sequence>
<dbReference type="SUPFAM" id="SSF56219">
    <property type="entry name" value="DNase I-like"/>
    <property type="match status" value="1"/>
</dbReference>
<evidence type="ECO:0000259" key="3">
    <source>
        <dbReference type="Pfam" id="PF18962"/>
    </source>
</evidence>
<name>A0A839G9J8_9BACT</name>
<keyword evidence="5" id="KW-1185">Reference proteome</keyword>
<dbReference type="Pfam" id="PF13205">
    <property type="entry name" value="Big_5"/>
    <property type="match status" value="1"/>
</dbReference>
<dbReference type="Proteomes" id="UP000563094">
    <property type="component" value="Unassembled WGS sequence"/>
</dbReference>
<evidence type="ECO:0000313" key="5">
    <source>
        <dbReference type="Proteomes" id="UP000563094"/>
    </source>
</evidence>
<dbReference type="InterPro" id="IPR032812">
    <property type="entry name" value="SbsA_Ig"/>
</dbReference>
<dbReference type="InterPro" id="IPR038081">
    <property type="entry name" value="CalX-like_sf"/>
</dbReference>
<dbReference type="NCBIfam" id="NF038128">
    <property type="entry name" value="choice_anch_J"/>
    <property type="match status" value="1"/>
</dbReference>
<comment type="caution">
    <text evidence="4">The sequence shown here is derived from an EMBL/GenBank/DDBJ whole genome shotgun (WGS) entry which is preliminary data.</text>
</comment>
<dbReference type="SUPFAM" id="SSF141072">
    <property type="entry name" value="CalX-like"/>
    <property type="match status" value="2"/>
</dbReference>
<dbReference type="InterPro" id="IPR026444">
    <property type="entry name" value="Secre_tail"/>
</dbReference>
<gene>
    <name evidence="4" type="ORF">FHS90_000339</name>
</gene>
<protein>
    <recommendedName>
        <fullName evidence="6">Por secretion system C-terminal sorting domain-containing protein</fullName>
    </recommendedName>
</protein>
<evidence type="ECO:0000256" key="1">
    <source>
        <dbReference type="ARBA" id="ARBA00022729"/>
    </source>
</evidence>
<dbReference type="Pfam" id="PF18962">
    <property type="entry name" value="Por_Secre_tail"/>
    <property type="match status" value="1"/>
</dbReference>
<dbReference type="Gene3D" id="3.60.10.10">
    <property type="entry name" value="Endonuclease/exonuclease/phosphatase"/>
    <property type="match status" value="1"/>
</dbReference>